<dbReference type="AlphaFoldDB" id="A0A0F3GX07"/>
<feature type="non-terminal residue" evidence="3">
    <location>
        <position position="106"/>
    </location>
</feature>
<feature type="domain" description="Endoribonuclease YicC-like N-terminal" evidence="2">
    <location>
        <begin position="2"/>
        <end position="106"/>
    </location>
</feature>
<gene>
    <name evidence="3" type="ORF">MBAV_001302</name>
</gene>
<organism evidence="3 4">
    <name type="scientific">Candidatus Magnetobacterium bavaricum</name>
    <dbReference type="NCBI Taxonomy" id="29290"/>
    <lineage>
        <taxon>Bacteria</taxon>
        <taxon>Pseudomonadati</taxon>
        <taxon>Nitrospirota</taxon>
        <taxon>Thermodesulfovibrionia</taxon>
        <taxon>Thermodesulfovibrionales</taxon>
        <taxon>Candidatus Magnetobacteriaceae</taxon>
        <taxon>Candidatus Magnetobacterium</taxon>
    </lineage>
</organism>
<evidence type="ECO:0000259" key="2">
    <source>
        <dbReference type="Pfam" id="PF03755"/>
    </source>
</evidence>
<proteinExistence type="predicted"/>
<evidence type="ECO:0000313" key="3">
    <source>
        <dbReference type="EMBL" id="KJU86504.1"/>
    </source>
</evidence>
<dbReference type="InterPro" id="IPR005229">
    <property type="entry name" value="YicC/YloC-like"/>
</dbReference>
<evidence type="ECO:0000256" key="1">
    <source>
        <dbReference type="SAM" id="MobiDB-lite"/>
    </source>
</evidence>
<dbReference type="InterPro" id="IPR013527">
    <property type="entry name" value="YicC-like_N"/>
</dbReference>
<reference evidence="3 4" key="1">
    <citation type="submission" date="2015-02" db="EMBL/GenBank/DDBJ databases">
        <title>Single-cell genomics of uncultivated deep-branching MTB reveals a conserved set of magnetosome genes.</title>
        <authorList>
            <person name="Kolinko S."/>
            <person name="Richter M."/>
            <person name="Glockner F.O."/>
            <person name="Brachmann A."/>
            <person name="Schuler D."/>
        </authorList>
    </citation>
    <scope>NUCLEOTIDE SEQUENCE [LARGE SCALE GENOMIC DNA]</scope>
    <source>
        <strain evidence="3">TM-1</strain>
    </source>
</reference>
<sequence length="106" mass="12045">MIQSMTGYGASHSEPGPATSGVRANAEDHNGRIKVEMRSLNHRFLDITIKAPPTLLKYEMTMRRLLQKHFSRGHIDVFITILAEKNTLVINNDFIKNTVTVLRQIK</sequence>
<protein>
    <submittedName>
        <fullName evidence="3">Protein containing YicC-like protein</fullName>
    </submittedName>
</protein>
<comment type="caution">
    <text evidence="3">The sequence shown here is derived from an EMBL/GenBank/DDBJ whole genome shotgun (WGS) entry which is preliminary data.</text>
</comment>
<dbReference type="Pfam" id="PF03755">
    <property type="entry name" value="YicC-like_N"/>
    <property type="match status" value="1"/>
</dbReference>
<evidence type="ECO:0000313" key="4">
    <source>
        <dbReference type="Proteomes" id="UP000033423"/>
    </source>
</evidence>
<name>A0A0F3GX07_9BACT</name>
<dbReference type="GO" id="GO:0004521">
    <property type="term" value="F:RNA endonuclease activity"/>
    <property type="evidence" value="ECO:0007669"/>
    <property type="project" value="InterPro"/>
</dbReference>
<dbReference type="PANTHER" id="PTHR30636">
    <property type="entry name" value="UPF0701 PROTEIN YICC"/>
    <property type="match status" value="1"/>
</dbReference>
<dbReference type="EMBL" id="LACI01000566">
    <property type="protein sequence ID" value="KJU86504.1"/>
    <property type="molecule type" value="Genomic_DNA"/>
</dbReference>
<feature type="region of interest" description="Disordered" evidence="1">
    <location>
        <begin position="1"/>
        <end position="27"/>
    </location>
</feature>
<dbReference type="PANTHER" id="PTHR30636:SF3">
    <property type="entry name" value="UPF0701 PROTEIN YICC"/>
    <property type="match status" value="1"/>
</dbReference>
<keyword evidence="4" id="KW-1185">Reference proteome</keyword>
<accession>A0A0F3GX07</accession>
<dbReference type="Proteomes" id="UP000033423">
    <property type="component" value="Unassembled WGS sequence"/>
</dbReference>